<dbReference type="PANTHER" id="PTHR30055:SF148">
    <property type="entry name" value="TETR-FAMILY TRANSCRIPTIONAL REGULATOR"/>
    <property type="match status" value="1"/>
</dbReference>
<accession>A0A2W2DYH2</accession>
<dbReference type="Pfam" id="PF16859">
    <property type="entry name" value="TetR_C_11"/>
    <property type="match status" value="1"/>
</dbReference>
<comment type="caution">
    <text evidence="7">The sequence shown here is derived from an EMBL/GenBank/DDBJ whole genome shotgun (WGS) entry which is preliminary data.</text>
</comment>
<dbReference type="Pfam" id="PF00440">
    <property type="entry name" value="TetR_N"/>
    <property type="match status" value="1"/>
</dbReference>
<feature type="region of interest" description="Disordered" evidence="5">
    <location>
        <begin position="1"/>
        <end position="36"/>
    </location>
</feature>
<name>A0A2W2DYH2_9ACTN</name>
<dbReference type="SUPFAM" id="SSF48498">
    <property type="entry name" value="Tetracyclin repressor-like, C-terminal domain"/>
    <property type="match status" value="1"/>
</dbReference>
<evidence type="ECO:0000256" key="3">
    <source>
        <dbReference type="ARBA" id="ARBA00023163"/>
    </source>
</evidence>
<dbReference type="Proteomes" id="UP000249304">
    <property type="component" value="Unassembled WGS sequence"/>
</dbReference>
<dbReference type="InterPro" id="IPR009057">
    <property type="entry name" value="Homeodomain-like_sf"/>
</dbReference>
<organism evidence="7 8">
    <name type="scientific">Nonomuraea aridisoli</name>
    <dbReference type="NCBI Taxonomy" id="2070368"/>
    <lineage>
        <taxon>Bacteria</taxon>
        <taxon>Bacillati</taxon>
        <taxon>Actinomycetota</taxon>
        <taxon>Actinomycetes</taxon>
        <taxon>Streptosporangiales</taxon>
        <taxon>Streptosporangiaceae</taxon>
        <taxon>Nonomuraea</taxon>
    </lineage>
</organism>
<feature type="domain" description="HTH tetR-type" evidence="6">
    <location>
        <begin position="51"/>
        <end position="110"/>
    </location>
</feature>
<dbReference type="InterPro" id="IPR036271">
    <property type="entry name" value="Tet_transcr_reg_TetR-rel_C_sf"/>
</dbReference>
<protein>
    <recommendedName>
        <fullName evidence="6">HTH tetR-type domain-containing protein</fullName>
    </recommendedName>
</protein>
<evidence type="ECO:0000256" key="5">
    <source>
        <dbReference type="SAM" id="MobiDB-lite"/>
    </source>
</evidence>
<dbReference type="PANTHER" id="PTHR30055">
    <property type="entry name" value="HTH-TYPE TRANSCRIPTIONAL REGULATOR RUTR"/>
    <property type="match status" value="1"/>
</dbReference>
<gene>
    <name evidence="7" type="ORF">C1J01_20015</name>
</gene>
<evidence type="ECO:0000313" key="8">
    <source>
        <dbReference type="Proteomes" id="UP000249304"/>
    </source>
</evidence>
<sequence length="228" mass="25104">MARVQQAARQGEPRDAGADHHYPHYRPRSMRPSVSDTWSITMSARGRKPDPTVGERIRQAAATLVLTHGLDFTMDDVATAAGVGRASVFRRYGSKRDMILEAIAGFMDAHVAVPDTGSLAGDLHAVVTDTLALWRLPGIARLAKQVYGEAGRDPAVAEILRTGMRTRMERSWVVYERAIERGELSPDADLWLLTDMFTGFVAYRGLLDLPLPEPEDVVRALLHGFTPA</sequence>
<dbReference type="PROSITE" id="PS50977">
    <property type="entry name" value="HTH_TETR_2"/>
    <property type="match status" value="1"/>
</dbReference>
<evidence type="ECO:0000313" key="7">
    <source>
        <dbReference type="EMBL" id="PZG16802.1"/>
    </source>
</evidence>
<dbReference type="Gene3D" id="1.10.10.60">
    <property type="entry name" value="Homeodomain-like"/>
    <property type="match status" value="1"/>
</dbReference>
<evidence type="ECO:0000256" key="2">
    <source>
        <dbReference type="ARBA" id="ARBA00023125"/>
    </source>
</evidence>
<dbReference type="InterPro" id="IPR011075">
    <property type="entry name" value="TetR_C"/>
</dbReference>
<keyword evidence="3" id="KW-0804">Transcription</keyword>
<keyword evidence="8" id="KW-1185">Reference proteome</keyword>
<feature type="compositionally biased region" description="Basic and acidic residues" evidence="5">
    <location>
        <begin position="11"/>
        <end position="22"/>
    </location>
</feature>
<dbReference type="Gene3D" id="1.10.357.10">
    <property type="entry name" value="Tetracycline Repressor, domain 2"/>
    <property type="match status" value="1"/>
</dbReference>
<evidence type="ECO:0000259" key="6">
    <source>
        <dbReference type="PROSITE" id="PS50977"/>
    </source>
</evidence>
<keyword evidence="1" id="KW-0805">Transcription regulation</keyword>
<dbReference type="GO" id="GO:0000976">
    <property type="term" value="F:transcription cis-regulatory region binding"/>
    <property type="evidence" value="ECO:0007669"/>
    <property type="project" value="TreeGrafter"/>
</dbReference>
<keyword evidence="2 4" id="KW-0238">DNA-binding</keyword>
<dbReference type="InterPro" id="IPR050109">
    <property type="entry name" value="HTH-type_TetR-like_transc_reg"/>
</dbReference>
<dbReference type="GO" id="GO:0003700">
    <property type="term" value="F:DNA-binding transcription factor activity"/>
    <property type="evidence" value="ECO:0007669"/>
    <property type="project" value="TreeGrafter"/>
</dbReference>
<dbReference type="InterPro" id="IPR001647">
    <property type="entry name" value="HTH_TetR"/>
</dbReference>
<feature type="DNA-binding region" description="H-T-H motif" evidence="4">
    <location>
        <begin position="73"/>
        <end position="92"/>
    </location>
</feature>
<reference evidence="7 8" key="1">
    <citation type="submission" date="2018-01" db="EMBL/GenBank/DDBJ databases">
        <title>Draft genome sequence of Nonomuraea sp. KC333.</title>
        <authorList>
            <person name="Sahin N."/>
            <person name="Saygin H."/>
            <person name="Ay H."/>
        </authorList>
    </citation>
    <scope>NUCLEOTIDE SEQUENCE [LARGE SCALE GENOMIC DNA]</scope>
    <source>
        <strain evidence="7 8">KC333</strain>
    </source>
</reference>
<evidence type="ECO:0000256" key="4">
    <source>
        <dbReference type="PROSITE-ProRule" id="PRU00335"/>
    </source>
</evidence>
<dbReference type="EMBL" id="POUD01000078">
    <property type="protein sequence ID" value="PZG16802.1"/>
    <property type="molecule type" value="Genomic_DNA"/>
</dbReference>
<dbReference type="SUPFAM" id="SSF46689">
    <property type="entry name" value="Homeodomain-like"/>
    <property type="match status" value="1"/>
</dbReference>
<proteinExistence type="predicted"/>
<dbReference type="AlphaFoldDB" id="A0A2W2DYH2"/>
<evidence type="ECO:0000256" key="1">
    <source>
        <dbReference type="ARBA" id="ARBA00023015"/>
    </source>
</evidence>